<feature type="domain" description="Zn(2)-C6 fungal-type" evidence="6">
    <location>
        <begin position="53"/>
        <end position="83"/>
    </location>
</feature>
<evidence type="ECO:0000256" key="2">
    <source>
        <dbReference type="ARBA" id="ARBA00023125"/>
    </source>
</evidence>
<evidence type="ECO:0000259" key="6">
    <source>
        <dbReference type="PROSITE" id="PS50048"/>
    </source>
</evidence>
<keyword evidence="3" id="KW-0804">Transcription</keyword>
<dbReference type="GO" id="GO:0003677">
    <property type="term" value="F:DNA binding"/>
    <property type="evidence" value="ECO:0007669"/>
    <property type="project" value="UniProtKB-KW"/>
</dbReference>
<protein>
    <recommendedName>
        <fullName evidence="6">Zn(2)-C6 fungal-type domain-containing protein</fullName>
    </recommendedName>
</protein>
<dbReference type="InterPro" id="IPR021858">
    <property type="entry name" value="Fun_TF"/>
</dbReference>
<evidence type="ECO:0000256" key="1">
    <source>
        <dbReference type="ARBA" id="ARBA00023015"/>
    </source>
</evidence>
<dbReference type="InterPro" id="IPR052400">
    <property type="entry name" value="Zn2-C6_fungal_TF"/>
</dbReference>
<dbReference type="InterPro" id="IPR001138">
    <property type="entry name" value="Zn2Cys6_DnaBD"/>
</dbReference>
<accession>A0A2V5H6T8</accession>
<dbReference type="PROSITE" id="PS50048">
    <property type="entry name" value="ZN2_CY6_FUNGAL_2"/>
    <property type="match status" value="1"/>
</dbReference>
<dbReference type="PROSITE" id="PS00463">
    <property type="entry name" value="ZN2_CY6_FUNGAL_1"/>
    <property type="match status" value="1"/>
</dbReference>
<dbReference type="EMBL" id="KZ825129">
    <property type="protein sequence ID" value="PYI19955.1"/>
    <property type="molecule type" value="Genomic_DNA"/>
</dbReference>
<evidence type="ECO:0000256" key="5">
    <source>
        <dbReference type="SAM" id="MobiDB-lite"/>
    </source>
</evidence>
<keyword evidence="2" id="KW-0238">DNA-binding</keyword>
<dbReference type="SUPFAM" id="SSF57701">
    <property type="entry name" value="Zn2/Cys6 DNA-binding domain"/>
    <property type="match status" value="1"/>
</dbReference>
<dbReference type="PANTHER" id="PTHR47657">
    <property type="entry name" value="STEROL REGULATORY ELEMENT-BINDING PROTEIN ECM22"/>
    <property type="match status" value="1"/>
</dbReference>
<evidence type="ECO:0000313" key="8">
    <source>
        <dbReference type="Proteomes" id="UP000249829"/>
    </source>
</evidence>
<reference evidence="7 8" key="1">
    <citation type="submission" date="2018-02" db="EMBL/GenBank/DDBJ databases">
        <title>The genomes of Aspergillus section Nigri reveals drivers in fungal speciation.</title>
        <authorList>
            <consortium name="DOE Joint Genome Institute"/>
            <person name="Vesth T.C."/>
            <person name="Nybo J."/>
            <person name="Theobald S."/>
            <person name="Brandl J."/>
            <person name="Frisvad J.C."/>
            <person name="Nielsen K.F."/>
            <person name="Lyhne E.K."/>
            <person name="Kogle M.E."/>
            <person name="Kuo A."/>
            <person name="Riley R."/>
            <person name="Clum A."/>
            <person name="Nolan M."/>
            <person name="Lipzen A."/>
            <person name="Salamov A."/>
            <person name="Henrissat B."/>
            <person name="Wiebenga A."/>
            <person name="De vries R.P."/>
            <person name="Grigoriev I.V."/>
            <person name="Mortensen U.H."/>
            <person name="Andersen M.R."/>
            <person name="Baker S.E."/>
        </authorList>
    </citation>
    <scope>NUCLEOTIDE SEQUENCE [LARGE SCALE GENOMIC DNA]</scope>
    <source>
        <strain evidence="7 8">CBS 115571</strain>
    </source>
</reference>
<evidence type="ECO:0000256" key="3">
    <source>
        <dbReference type="ARBA" id="ARBA00023163"/>
    </source>
</evidence>
<gene>
    <name evidence="7" type="ORF">BO99DRAFT_331781</name>
</gene>
<proteinExistence type="predicted"/>
<feature type="region of interest" description="Disordered" evidence="5">
    <location>
        <begin position="1"/>
        <end position="52"/>
    </location>
</feature>
<dbReference type="GO" id="GO:0008270">
    <property type="term" value="F:zinc ion binding"/>
    <property type="evidence" value="ECO:0007669"/>
    <property type="project" value="InterPro"/>
</dbReference>
<dbReference type="STRING" id="1450538.A0A2V5H6T8"/>
<keyword evidence="8" id="KW-1185">Reference proteome</keyword>
<keyword evidence="4" id="KW-0539">Nucleus</keyword>
<name>A0A2V5H6T8_ASPV1</name>
<dbReference type="AlphaFoldDB" id="A0A2V5H6T8"/>
<dbReference type="Pfam" id="PF00172">
    <property type="entry name" value="Zn_clus"/>
    <property type="match status" value="1"/>
</dbReference>
<dbReference type="PANTHER" id="PTHR47657:SF14">
    <property type="entry name" value="ZN(2)-C6 FUNGAL-TYPE DOMAIN-CONTAINING PROTEIN"/>
    <property type="match status" value="1"/>
</dbReference>
<dbReference type="GO" id="GO:0000981">
    <property type="term" value="F:DNA-binding transcription factor activity, RNA polymerase II-specific"/>
    <property type="evidence" value="ECO:0007669"/>
    <property type="project" value="InterPro"/>
</dbReference>
<dbReference type="OMA" id="THLARIW"/>
<feature type="compositionally biased region" description="Basic residues" evidence="5">
    <location>
        <begin position="38"/>
        <end position="52"/>
    </location>
</feature>
<dbReference type="Gene3D" id="4.10.240.10">
    <property type="entry name" value="Zn(2)-C6 fungal-type DNA-binding domain"/>
    <property type="match status" value="1"/>
</dbReference>
<dbReference type="CDD" id="cd00067">
    <property type="entry name" value="GAL4"/>
    <property type="match status" value="1"/>
</dbReference>
<dbReference type="InterPro" id="IPR036864">
    <property type="entry name" value="Zn2-C6_fun-type_DNA-bd_sf"/>
</dbReference>
<keyword evidence="1" id="KW-0805">Transcription regulation</keyword>
<dbReference type="SMART" id="SM00066">
    <property type="entry name" value="GAL4"/>
    <property type="match status" value="1"/>
</dbReference>
<dbReference type="Proteomes" id="UP000249829">
    <property type="component" value="Unassembled WGS sequence"/>
</dbReference>
<sequence>MLDHSSEMTSAIADSNSSSSPRGHSRGQATVKDSSSRDKHKGPRLAHRKSRTGCQRCRARRVKCDETRPVCRDCHRHGIPCAYDRPVERIQSRPLEPSSSDPSHDAHAMELRLLHHFTLFASATMPGAQLKRIKDCWSIDVPRLAFSYKPLLHAVFAISALHLSEANPNDAGLPGIHCHYLEQALRKHRLCIGGITTQTADAVCFTSILLQVDVFATLQNHPVVSYDHVSGWMRLVRGSVAVFDAALEIARHNTHLARIWCIIDTFPLPLRTNSDAGAFSFLLPTATDEEEDDMALETYRGAVALWWF</sequence>
<organism evidence="7 8">
    <name type="scientific">Aspergillus violaceofuscus (strain CBS 115571)</name>
    <dbReference type="NCBI Taxonomy" id="1450538"/>
    <lineage>
        <taxon>Eukaryota</taxon>
        <taxon>Fungi</taxon>
        <taxon>Dikarya</taxon>
        <taxon>Ascomycota</taxon>
        <taxon>Pezizomycotina</taxon>
        <taxon>Eurotiomycetes</taxon>
        <taxon>Eurotiomycetidae</taxon>
        <taxon>Eurotiales</taxon>
        <taxon>Aspergillaceae</taxon>
        <taxon>Aspergillus</taxon>
    </lineage>
</organism>
<dbReference type="Pfam" id="PF11951">
    <property type="entry name" value="Fungal_trans_2"/>
    <property type="match status" value="1"/>
</dbReference>
<evidence type="ECO:0000256" key="4">
    <source>
        <dbReference type="ARBA" id="ARBA00023242"/>
    </source>
</evidence>
<evidence type="ECO:0000313" key="7">
    <source>
        <dbReference type="EMBL" id="PYI19955.1"/>
    </source>
</evidence>